<comment type="similarity">
    <text evidence="5">Belongs to the NRP synthetase family.</text>
</comment>
<dbReference type="Gene3D" id="3.30.559.30">
    <property type="entry name" value="Nonribosomal peptide synthetase, condensation domain"/>
    <property type="match status" value="6"/>
</dbReference>
<dbReference type="FunFam" id="3.30.300.30:FF:000015">
    <property type="entry name" value="Nonribosomal peptide synthase SidD"/>
    <property type="match status" value="4"/>
</dbReference>
<dbReference type="RefSeq" id="XP_058331168.1">
    <property type="nucleotide sequence ID" value="XM_058475428.1"/>
</dbReference>
<name>A0A9W9P0F5_9EURO</name>
<dbReference type="GO" id="GO:0005737">
    <property type="term" value="C:cytoplasm"/>
    <property type="evidence" value="ECO:0007669"/>
    <property type="project" value="TreeGrafter"/>
</dbReference>
<dbReference type="Gene3D" id="3.40.50.12780">
    <property type="entry name" value="N-terminal domain of ligase-like"/>
    <property type="match status" value="3"/>
</dbReference>
<dbReference type="InterPro" id="IPR009081">
    <property type="entry name" value="PP-bd_ACP"/>
</dbReference>
<dbReference type="Gene3D" id="3.30.300.30">
    <property type="match status" value="4"/>
</dbReference>
<dbReference type="Pfam" id="PF00550">
    <property type="entry name" value="PP-binding"/>
    <property type="match status" value="4"/>
</dbReference>
<feature type="domain" description="Carrier" evidence="7">
    <location>
        <begin position="4558"/>
        <end position="4634"/>
    </location>
</feature>
<dbReference type="NCBIfam" id="NF003417">
    <property type="entry name" value="PRK04813.1"/>
    <property type="match status" value="5"/>
</dbReference>
<comment type="caution">
    <text evidence="8">The sequence shown here is derived from an EMBL/GenBank/DDBJ whole genome shotgun (WGS) entry which is preliminary data.</text>
</comment>
<dbReference type="PROSITE" id="PS50075">
    <property type="entry name" value="CARRIER"/>
    <property type="match status" value="4"/>
</dbReference>
<dbReference type="Pfam" id="PF00501">
    <property type="entry name" value="AMP-binding"/>
    <property type="match status" value="4"/>
</dbReference>
<reference evidence="8" key="1">
    <citation type="submission" date="2022-11" db="EMBL/GenBank/DDBJ databases">
        <authorList>
            <person name="Petersen C."/>
        </authorList>
    </citation>
    <scope>NUCLEOTIDE SEQUENCE</scope>
    <source>
        <strain evidence="8">IBT 19713</strain>
    </source>
</reference>
<keyword evidence="9" id="KW-1185">Reference proteome</keyword>
<dbReference type="FunFam" id="1.10.1200.10:FF:000005">
    <property type="entry name" value="Nonribosomal peptide synthetase 1"/>
    <property type="match status" value="1"/>
</dbReference>
<evidence type="ECO:0000313" key="8">
    <source>
        <dbReference type="EMBL" id="KAJ5233176.1"/>
    </source>
</evidence>
<dbReference type="OrthoDB" id="416786at2759"/>
<keyword evidence="4" id="KW-0677">Repeat</keyword>
<dbReference type="GO" id="GO:0016874">
    <property type="term" value="F:ligase activity"/>
    <property type="evidence" value="ECO:0007669"/>
    <property type="project" value="UniProtKB-KW"/>
</dbReference>
<dbReference type="Gene3D" id="3.30.559.10">
    <property type="entry name" value="Chloramphenicol acetyltransferase-like domain"/>
    <property type="match status" value="6"/>
</dbReference>
<gene>
    <name evidence="8" type="ORF">N7468_006132</name>
</gene>
<dbReference type="InterPro" id="IPR042099">
    <property type="entry name" value="ANL_N_sf"/>
</dbReference>
<dbReference type="GeneID" id="83202731"/>
<dbReference type="GO" id="GO:0043041">
    <property type="term" value="P:amino acid activation for nonribosomal peptide biosynthetic process"/>
    <property type="evidence" value="ECO:0007669"/>
    <property type="project" value="TreeGrafter"/>
</dbReference>
<dbReference type="GO" id="GO:0031177">
    <property type="term" value="F:phosphopantetheine binding"/>
    <property type="evidence" value="ECO:0007669"/>
    <property type="project" value="InterPro"/>
</dbReference>
<accession>A0A9W9P0F5</accession>
<dbReference type="CDD" id="cd05918">
    <property type="entry name" value="A_NRPS_SidN3_like"/>
    <property type="match status" value="4"/>
</dbReference>
<feature type="region of interest" description="Disordered" evidence="6">
    <location>
        <begin position="2061"/>
        <end position="2084"/>
    </location>
</feature>
<dbReference type="PANTHER" id="PTHR45527">
    <property type="entry name" value="NONRIBOSOMAL PEPTIDE SYNTHETASE"/>
    <property type="match status" value="1"/>
</dbReference>
<dbReference type="FunFam" id="3.40.50.12780:FF:000014">
    <property type="entry name" value="Nonribosomal peptide synthetase 1"/>
    <property type="match status" value="1"/>
</dbReference>
<dbReference type="InterPro" id="IPR020806">
    <property type="entry name" value="PKS_PP-bd"/>
</dbReference>
<dbReference type="Proteomes" id="UP001150941">
    <property type="component" value="Unassembled WGS sequence"/>
</dbReference>
<dbReference type="SUPFAM" id="SSF56801">
    <property type="entry name" value="Acetyl-CoA synthetase-like"/>
    <property type="match status" value="4"/>
</dbReference>
<dbReference type="Pfam" id="PF00668">
    <property type="entry name" value="Condensation"/>
    <property type="match status" value="6"/>
</dbReference>
<dbReference type="InterPro" id="IPR000873">
    <property type="entry name" value="AMP-dep_synth/lig_dom"/>
</dbReference>
<evidence type="ECO:0000259" key="7">
    <source>
        <dbReference type="PROSITE" id="PS50075"/>
    </source>
</evidence>
<dbReference type="GO" id="GO:0044550">
    <property type="term" value="P:secondary metabolite biosynthetic process"/>
    <property type="evidence" value="ECO:0007669"/>
    <property type="project" value="TreeGrafter"/>
</dbReference>
<dbReference type="InterPro" id="IPR023213">
    <property type="entry name" value="CAT-like_dom_sf"/>
</dbReference>
<sequence>MDRAIPMTYGGSLSRTGIIDNGVDRYFVWTTHHSVYDGWSVAKMMELLARLLQGEAPPAPIPISRFVAYLDLQNEENTASFWRNHLKDASWARYPALPSLQPIINPSDKLQQHFQVSLKSDAVRLPIILRGAWALLVAINTGLGEAVINVVLSGRMAAIDGITDLIAPTVTSVPFYASASQDQSVKEFLADIQNRATEMIPYEHTGLQNIRRLVGLGPEFDPGHIFVVQPAGESESGTPMFGMGLDIVAEDTSMDDFDAYPLTVECTVGNVEAGASDVTVELRYDRDIVPVQSAQRLLSQFSHIVQQLSENIETGQLLGQLQLLSWEDSVQLSKWNSSVPPRVERCIHDLVLQVMTSQPERIAVSAWDGEMTYGELEEASGRLAHYLAAEYSVGPEVMVGLCMNKSRLAVVAMLAILRAGGAVVPLGVQHPVIRIQGIVREIAAPIVLVDRTHKQRLNTLVAFTQLLAVDSFFDTVPPPLRMVAGSYISVQPNNVAWVIYTSGSTGIPKGVILEHGALATSILNHGRAFDLQPHDRLSQFAAYTFDVAIQEVMTTLAFGACICVPSEDDRVNRLIPFLCEAKVSIGTFTSTVAALVQPKDVPSLRALILMGEAVQPKVVDQWVEYVTVINAYGPSECSIHSTGNRISHRSEALNIGKPLAGAFWVVNHSTQLVPIGAPGELLIEGPQLARGYLNDPAKTDTAFINDPAFVKELGLSPCRRMYRTGDLVQQSPDGSLTYLGRRDTQVKIRGQRVEIREIESQIIQLLPDAHEAMVDVIRPAGEPYDGILILAAVIQCPNAGPSSSGELELYNPAEITDATRQALKKLDNDLGQVLPTYMVPGLFLLSQRIPINASGKLDRRSVRDQMHLMSRELLYSFSCLTDLKEAPTTSLELKLQSLWATVLVVDPKSVGVNDSFFRIGGDSVVAMKLTAAAQAENIPLSVADIFQWPRLADMAAALEGKQGLENGLTMSEDPAPLSLWPELAQATDADTRNRLLLDVAAQCNISIDKIEDIYPCSPLQAGLMAITAQRPEAYVIQRIFRLQSNLSVERLKAAWTMLVESLPILRTRIIPSTQANALQVVVRSQPVWQREKTLNDYLKTDKATPITYGGALTRTAIVTSDDGATQFFVWTTHHSVYDGWSVARTIDVLTQLLEGKAPPVTVPVSRFIGYLARQSKEETATFWKRQLEGVNWARYPAFPFSQNNINPQDTLQQHLHVPLTEPTPIPTILRAAWALLVAINTGLDEAVVNVVLSGRMAAIAGITDLIAPTVTTVPFYISASQKQSVKAFLADIQNRSTEMIPYEHTGLQNIRRIVPGLGPEFDPGHIFVVQPASESESRTPLNMDLECENTSMGAFDVYPLIVECTIGQGTNVEIDIRYDRAVLSSIDAERLLNQFCHIIKQLAQNSETEQSLGQLQLLSAKDSSQLCEWNSTVPSRVDRCIHDLINDRIAEQPSAMAISAWDGEMTYHELNRASWQLAHYLLQHNVGPEVMVGVCMDKSKLGVVAMLAILRAGGGVVPLGVQHPVARIKSIVQDTAAPIVLVDCAHEQRLSELEAHTQLLAVDTFFDTVLSSLAINFTEASIAVRPENIAWVIYTSGSTGTPKGVVLEHRALITSILAHGHAFSIQPYDRLSQFAAYTFDVAIQEIMTTLIFGACICIPSEEDRVNRLTPFLSEAKVTIATLTSTVACLVQPENTPSIRTLVLMGEAVQSKVVDQWINYADIINAYGPSECCIHTTANKIRHRSEALNIGKPFAATFWVVNSASLQPVPIGAPGDLLIEGPQLARGYLNDPVKTAAAFIQDPPFIDALGLSPGRRMYRTGDIVQQNMDGSLTYLGRRDTQIKVRGQRVEVGEIEYHIGKQDGIHDAVVLFMQEGPLAGQLVAVAIISEDETSVARHDQKQGVEYLSEHEKSIAPVLLRKAQHDLSGQVMHYMVPSAWIPVAGVPINASGKTDRLALIRWLSSLPLEEIESLTTSIKETGDEENTTATATAVEQLLREIWSDVLGIPLQRVTYSSTFFSLGGDSITAMQVVSASRARGLIVTVRSILDSQTIPKLANQVQSIETADPSKMPSGNGLETSTKESTSAARTSTKFHLARLSDSDMLLIEGQYLNLLGLSSITEIEEILPCSPIQQGILLTQLQSPSTYCIQHTCRIKSSDPTNQPVNVDRLLGAWRQVSMRHSILRTVLLEPLPGQERFLQVVLRQPGISILSEEGVADTAVAEWFDSQPIFDVSDTRHPPHRLTLLRTTTGEIYSRLDISHALVDASSLALIIRDLIIAYDGQLPASGGSQYSAYIEFLEERQPEEDLQFWKEYLSQAEPCLLPTQGPLHNSEERKLEKVFAQVDNLTALYRFRDIYGVSIASICQLAWTLVLASQIGSQNISFGNLSSGRDTPIRGVEELVGPMINMLVCHTQLDWSARVSDMARQLQTCFTNAFEHQRTPLASIQHELGFSRDQPLFNSTLSYKRQPLDNTGQTAITLEGLTWEDPTEYDLNINIDAGLTELAIDLQYSTSVFSYTLATRLAQRMVRTVYAICDNADSLLGQLSLLSPDDVSQICRWNSTMPARLERCVHDLVLNKIVEQPEKLAISAWDGEMTYGEMGEASRRLAYHLVNCGVGPNVMVGLCMDKSKLGAVAMVAILRAGGAVVPLGVQQPLARIDGIMQDAATPLVLVDHAHEQRLAPLKVHAQFIVVDSFFKAPPSLPESMLSVEPCTTVRPDDVAWVIYTSGSTGKPKGVVLQHGSLATSIFFHGRRLDIQSHDRLLQFAAFTFDAAIQEIITAFVFGACTCLPSEGDRMDRLSSYLCEANVTIATLTSTVAALVRPQDAPSVRTMILMGEAVQAKVVDQWIGHANVINAYGPSECCIHSTCQKIPDTSLSLNIGTAIAGGTWVVNPSSIGQLVPLSAPGELLIEGPLLARGYLNDPAKTAAAFIKDPAFVEELGLTPGRRMYRTGDLVRQNPNGSLTYLGRIDAQIKIRGQRVEVGEIEYHIGKHAGIHDAVVLYMRQGPLNGQLIAAVILSESSVASRHQNSAVKYISEDQKASAQKLLQKAQSDLSRQVMHYMVPNIWLPLSAAPINASGKTDRMALTRWIQALSSDEIAALNTTEETEDYDLSATATAVERSLREIWSEVLGVPLRRITSSTKFFSLGGDSITAMQVVSASRARGILITVRKVLETQIISKLAAEAHTRNDAEDAAHVPEGPFALSPIQRMYFDQIAPNGLRTEGEYHFNQGVSLHITKRVELADLAWALDQAVRKHAMLRARFRHIQDHGWKQVIERELAGSYRLSYHTATNAKSSRNIGVQSQESLNLEHGPVFAAALIELPNKQVLHLVAHHLVIDLVSWRILLRDLEELLEHRKLPNPRSLSFPVWLERQYQSLSKFVSDIGTPAEVFVSDTLPVAVPLSNWEYWGLTPGQDVWANLASIETKLDSHTTSLLYHSANNALNTEPVEILLAALFVSFRMVFTDRDVPAVFVEGHGREAADDETDLSDTIGWFTTMTPLYIPTEGNYSGPVDVLRQVKDQRRRIPGRGVPYFGSRFLTVRGQEDFAGHGPAEILFNYTGRFQQAEREDTLFRIDDEDHSISDVGSMVKTFAVLDVTVSVEADKLCISLRFSRQIKQQEAVQEWLQAYSSAVRGLVNELVVAAPTATATDFPLACLSDNDMRVIEGQYLNSLGLSSITEIEDILPCSPIQQGILLTQLHSPSTYCIQQICHIQPSDSAKPVSIERLVSAWRHVVARHSILRTILLEPLPGQERFIQVVLKKPDVSIITTGKIYCRLDVSHTLVDASSLTLMIRDLISTYEGIVPASGSNYSVYVAFLERRQPQEDLQFWKTLLSNAQPCLLEPLEPPRNIESQEAKLAKVFVQFEDFRTLHHFRDTYSVSIASICQLAWALVLATWTGSNNVSFGNLSSGRDAPIPGVKDLVGPMINMLVCHLQLDWDTAVADIARKLQSQSIEAFEHQRTSLASIQHELGFTREQPLFNSTKLEIDLQYSTVAFSDIAAKKLAQGLVQAIQAVCENANQPLRQLSLLPSQDKAQFSVWNAIMPPRVERCLHELVLEQIAARPTAPAVCAWDGELTYRELDTASHRLAHHLARRGVGPESKVGICMNKSKWTIVAMLAILRAGGAVVPLGVGHPLARIADIVQDIAAPLVLVDRDHEQRLEGLSAHTQLLAVDYFLESAPSTPTLPGEPCTSVRAGNVAWVIFTSGSTGKPKGVVLEHGGLVTSILAHAPLWGFSPSTRTLQFAAFTFDVSISDVFATLAFGGCICSLSEEDRLSRLNQAARDFQVTYANVTPTVARLLDPKLLPTLETLVLIGEAVDSGVVDRWNKNAAVINANVGQPIAGGAWVADPQDIGRLVPLGAPGELLIEGPLLSRGYLNDPVKTAAVFVTDLAFVQELDLGSARRMYRTGDMVRQNTDGSLTFIGRRDTQIKVRGQRVEIGEVESEIVRLLSDATHAYVSKKGESLVAIIESTSPDQHASRRAVPSIIIPDREQQKAFDSLQASLLEALPRYMVPSAFLAISRFPLNDSGKMDRRAVGVLLDSIPSDKWPEYTSQSRLYQAPISPTEQLLCELWTTCIGIENMLVSRTDNFFGLGGDSMTAMALVQQLQGYSMRLSVIDIFNNPVLADMAACASMDINETADYQPFSLVSPTERSSVLECLSLNDPQEILDILPTTDFLDQIIRENMGQERRQLNYFAFDASGPCDVSGVTSAVTQLVTKFESLRTGFARPSGQKFLQVVYAKWQPEVRVFHTEMDLDAFCQDSLDYDMFATPCLARPMFDVAIVVGPTNQHRIVFRISHALYDGATLHRVWKTLEELFAGQPTGTFIPVGSYFRSLRAQTTRATEDYWRELLRGAYAPSISAQTEPQISRLGLISGEPIELGPRSAQPSFPVALVVKAAWGIVLGLHASSHDVVFADVYTGRNTVHPSAAGAVACCARAIPCRVAYELEWTVGKLLEQLKKQQVDSMRHEGLEFQTIAQRWMEWPEGERADFRATMLNHLKASKENLSLGGLVYKRTGVSPRQPYASIDFALETVEEEDGSLSLSIAFAADRIPNQLARSLLDRFRSTLVTILIDEECSISHVIERVTGHVARS</sequence>
<reference evidence="8" key="2">
    <citation type="journal article" date="2023" name="IMA Fungus">
        <title>Comparative genomic study of the Penicillium genus elucidates a diverse pangenome and 15 lateral gene transfer events.</title>
        <authorList>
            <person name="Petersen C."/>
            <person name="Sorensen T."/>
            <person name="Nielsen M.R."/>
            <person name="Sondergaard T.E."/>
            <person name="Sorensen J.L."/>
            <person name="Fitzpatrick D.A."/>
            <person name="Frisvad J.C."/>
            <person name="Nielsen K.L."/>
        </authorList>
    </citation>
    <scope>NUCLEOTIDE SEQUENCE</scope>
    <source>
        <strain evidence="8">IBT 19713</strain>
    </source>
</reference>
<dbReference type="InterPro" id="IPR045851">
    <property type="entry name" value="AMP-bd_C_sf"/>
</dbReference>
<dbReference type="FunFam" id="3.30.559.30:FF:000002">
    <property type="entry name" value="Nonribosomal peptide synthase Pes1"/>
    <property type="match status" value="1"/>
</dbReference>
<feature type="domain" description="Carrier" evidence="7">
    <location>
        <begin position="886"/>
        <end position="962"/>
    </location>
</feature>
<keyword evidence="1" id="KW-0596">Phosphopantetheine</keyword>
<dbReference type="CDD" id="cd19542">
    <property type="entry name" value="CT_NRPS-like"/>
    <property type="match status" value="3"/>
</dbReference>
<dbReference type="InterPro" id="IPR001242">
    <property type="entry name" value="Condensation_dom"/>
</dbReference>
<dbReference type="FunFam" id="3.30.559.30:FF:000003">
    <property type="entry name" value="Nonribosomal peptide synthase SidD"/>
    <property type="match status" value="1"/>
</dbReference>
<evidence type="ECO:0000256" key="3">
    <source>
        <dbReference type="ARBA" id="ARBA00022598"/>
    </source>
</evidence>
<evidence type="ECO:0000256" key="5">
    <source>
        <dbReference type="ARBA" id="ARBA00029454"/>
    </source>
</evidence>
<keyword evidence="3" id="KW-0436">Ligase</keyword>
<dbReference type="FunFam" id="3.30.559.10:FF:000016">
    <property type="entry name" value="Nonribosomal peptide synthase Pes1"/>
    <property type="match status" value="1"/>
</dbReference>
<feature type="domain" description="Carrier" evidence="7">
    <location>
        <begin position="1986"/>
        <end position="2062"/>
    </location>
</feature>
<dbReference type="NCBIfam" id="TIGR01733">
    <property type="entry name" value="AA-adenyl-dom"/>
    <property type="match status" value="3"/>
</dbReference>
<dbReference type="CDD" id="cd19545">
    <property type="entry name" value="FUM14_C_NRPS-like"/>
    <property type="match status" value="2"/>
</dbReference>
<evidence type="ECO:0000256" key="2">
    <source>
        <dbReference type="ARBA" id="ARBA00022553"/>
    </source>
</evidence>
<evidence type="ECO:0000313" key="9">
    <source>
        <dbReference type="Proteomes" id="UP001150941"/>
    </source>
</evidence>
<dbReference type="FunFam" id="3.40.50.980:FF:000001">
    <property type="entry name" value="Non-ribosomal peptide synthetase"/>
    <property type="match status" value="2"/>
</dbReference>
<dbReference type="PROSITE" id="PS00012">
    <property type="entry name" value="PHOSPHOPANTETHEINE"/>
    <property type="match status" value="2"/>
</dbReference>
<dbReference type="InterPro" id="IPR036736">
    <property type="entry name" value="ACP-like_sf"/>
</dbReference>
<feature type="compositionally biased region" description="Polar residues" evidence="6">
    <location>
        <begin position="2074"/>
        <end position="2084"/>
    </location>
</feature>
<proteinExistence type="inferred from homology"/>
<feature type="domain" description="Carrier" evidence="7">
    <location>
        <begin position="3112"/>
        <end position="3188"/>
    </location>
</feature>
<dbReference type="Gene3D" id="3.40.50.980">
    <property type="match status" value="4"/>
</dbReference>
<evidence type="ECO:0000256" key="4">
    <source>
        <dbReference type="ARBA" id="ARBA00022737"/>
    </source>
</evidence>
<dbReference type="InterPro" id="IPR020845">
    <property type="entry name" value="AMP-binding_CS"/>
</dbReference>
<dbReference type="InterPro" id="IPR006162">
    <property type="entry name" value="Ppantetheine_attach_site"/>
</dbReference>
<evidence type="ECO:0000256" key="6">
    <source>
        <dbReference type="SAM" id="MobiDB-lite"/>
    </source>
</evidence>
<dbReference type="CDD" id="cd19534">
    <property type="entry name" value="E_NRPS"/>
    <property type="match status" value="1"/>
</dbReference>
<evidence type="ECO:0000256" key="1">
    <source>
        <dbReference type="ARBA" id="ARBA00022450"/>
    </source>
</evidence>
<dbReference type="PROSITE" id="PS00455">
    <property type="entry name" value="AMP_BINDING"/>
    <property type="match status" value="4"/>
</dbReference>
<dbReference type="Gene3D" id="1.10.1200.10">
    <property type="entry name" value="ACP-like"/>
    <property type="match status" value="4"/>
</dbReference>
<protein>
    <submittedName>
        <fullName evidence="8">Nonribosomal peptide synthetases (NRPS)</fullName>
    </submittedName>
</protein>
<dbReference type="Gene3D" id="2.30.38.10">
    <property type="entry name" value="Luciferase, Domain 3"/>
    <property type="match status" value="1"/>
</dbReference>
<keyword evidence="2" id="KW-0597">Phosphoprotein</keyword>
<dbReference type="PANTHER" id="PTHR45527:SF16">
    <property type="entry name" value="NONRIBOSOMAL PEPTIDE SYNTHASE ATNA-RELATED"/>
    <property type="match status" value="1"/>
</dbReference>
<dbReference type="SMART" id="SM00823">
    <property type="entry name" value="PKS_PP"/>
    <property type="match status" value="4"/>
</dbReference>
<organism evidence="8 9">
    <name type="scientific">Penicillium chermesinum</name>
    <dbReference type="NCBI Taxonomy" id="63820"/>
    <lineage>
        <taxon>Eukaryota</taxon>
        <taxon>Fungi</taxon>
        <taxon>Dikarya</taxon>
        <taxon>Ascomycota</taxon>
        <taxon>Pezizomycotina</taxon>
        <taxon>Eurotiomycetes</taxon>
        <taxon>Eurotiomycetidae</taxon>
        <taxon>Eurotiales</taxon>
        <taxon>Aspergillaceae</taxon>
        <taxon>Penicillium</taxon>
    </lineage>
</organism>
<dbReference type="InterPro" id="IPR010071">
    <property type="entry name" value="AA_adenyl_dom"/>
</dbReference>
<dbReference type="EMBL" id="JAPQKS010000004">
    <property type="protein sequence ID" value="KAJ5233176.1"/>
    <property type="molecule type" value="Genomic_DNA"/>
</dbReference>
<dbReference type="SUPFAM" id="SSF52777">
    <property type="entry name" value="CoA-dependent acyltransferases"/>
    <property type="match status" value="12"/>
</dbReference>
<dbReference type="SUPFAM" id="SSF47336">
    <property type="entry name" value="ACP-like"/>
    <property type="match status" value="4"/>
</dbReference>